<evidence type="ECO:0000259" key="6">
    <source>
        <dbReference type="SMART" id="SM00853"/>
    </source>
</evidence>
<dbReference type="GO" id="GO:0016887">
    <property type="term" value="F:ATP hydrolysis activity"/>
    <property type="evidence" value="ECO:0007669"/>
    <property type="project" value="InterPro"/>
</dbReference>
<dbReference type="InterPro" id="IPR042120">
    <property type="entry name" value="MutL_C_dimsub"/>
</dbReference>
<dbReference type="SMART" id="SM01340">
    <property type="entry name" value="DNA_mis_repair"/>
    <property type="match status" value="1"/>
</dbReference>
<comment type="function">
    <text evidence="4">This protein is involved in the repair of mismatches in DNA. It is required for dam-dependent methyl-directed DNA mismatch repair. May act as a 'molecular matchmaker', a protein that promotes the formation of a stable complex between two or more DNA-binding proteins in an ATP-dependent manner without itself being part of a final effector complex.</text>
</comment>
<accession>A0A6N7SBA6</accession>
<feature type="domain" description="DNA mismatch repair protein S5" evidence="7">
    <location>
        <begin position="207"/>
        <end position="325"/>
    </location>
</feature>
<dbReference type="GO" id="GO:0004519">
    <property type="term" value="F:endonuclease activity"/>
    <property type="evidence" value="ECO:0007669"/>
    <property type="project" value="UniProtKB-KW"/>
</dbReference>
<dbReference type="GO" id="GO:0006298">
    <property type="term" value="P:mismatch repair"/>
    <property type="evidence" value="ECO:0007669"/>
    <property type="project" value="UniProtKB-UniRule"/>
</dbReference>
<dbReference type="InterPro" id="IPR002099">
    <property type="entry name" value="MutL/Mlh/PMS"/>
</dbReference>
<protein>
    <recommendedName>
        <fullName evidence="4">DNA mismatch repair protein MutL</fullName>
    </recommendedName>
</protein>
<dbReference type="Gene3D" id="3.30.565.10">
    <property type="entry name" value="Histidine kinase-like ATPase, C-terminal domain"/>
    <property type="match status" value="1"/>
</dbReference>
<evidence type="ECO:0000256" key="1">
    <source>
        <dbReference type="ARBA" id="ARBA00006082"/>
    </source>
</evidence>
<dbReference type="NCBIfam" id="TIGR00585">
    <property type="entry name" value="mutl"/>
    <property type="match status" value="1"/>
</dbReference>
<dbReference type="PANTHER" id="PTHR10073">
    <property type="entry name" value="DNA MISMATCH REPAIR PROTEIN MLH, PMS, MUTL"/>
    <property type="match status" value="1"/>
</dbReference>
<dbReference type="RefSeq" id="WP_154240319.1">
    <property type="nucleotide sequence ID" value="NZ_JBGLEF010000002.1"/>
</dbReference>
<dbReference type="GO" id="GO:0005524">
    <property type="term" value="F:ATP binding"/>
    <property type="evidence" value="ECO:0007669"/>
    <property type="project" value="InterPro"/>
</dbReference>
<evidence type="ECO:0000313" key="9">
    <source>
        <dbReference type="EMBL" id="MSC34621.1"/>
    </source>
</evidence>
<dbReference type="AlphaFoldDB" id="A0A6N7SBA6"/>
<dbReference type="InterPro" id="IPR038973">
    <property type="entry name" value="MutL/Mlh/Pms-like"/>
</dbReference>
<dbReference type="Gene3D" id="3.30.230.10">
    <property type="match status" value="1"/>
</dbReference>
<dbReference type="InterPro" id="IPR042121">
    <property type="entry name" value="MutL_C_regsub"/>
</dbReference>
<dbReference type="Pfam" id="PF13589">
    <property type="entry name" value="HATPase_c_3"/>
    <property type="match status" value="1"/>
</dbReference>
<evidence type="ECO:0000256" key="5">
    <source>
        <dbReference type="SAM" id="MobiDB-lite"/>
    </source>
</evidence>
<dbReference type="SUPFAM" id="SSF54211">
    <property type="entry name" value="Ribosomal protein S5 domain 2-like"/>
    <property type="match status" value="1"/>
</dbReference>
<organism evidence="8 10">
    <name type="scientific">Holdemania massiliensis</name>
    <dbReference type="NCBI Taxonomy" id="1468449"/>
    <lineage>
        <taxon>Bacteria</taxon>
        <taxon>Bacillati</taxon>
        <taxon>Bacillota</taxon>
        <taxon>Erysipelotrichia</taxon>
        <taxon>Erysipelotrichales</taxon>
        <taxon>Erysipelotrichaceae</taxon>
        <taxon>Holdemania</taxon>
    </lineage>
</organism>
<comment type="similarity">
    <text evidence="1 4">Belongs to the DNA mismatch repair MutL/HexB family.</text>
</comment>
<dbReference type="InterPro" id="IPR014721">
    <property type="entry name" value="Ribsml_uS5_D2-typ_fold_subgr"/>
</dbReference>
<dbReference type="SUPFAM" id="SSF55874">
    <property type="entry name" value="ATPase domain of HSP90 chaperone/DNA topoisomerase II/histidine kinase"/>
    <property type="match status" value="1"/>
</dbReference>
<dbReference type="InterPro" id="IPR013507">
    <property type="entry name" value="DNA_mismatch_S5_2-like"/>
</dbReference>
<dbReference type="Pfam" id="PF08676">
    <property type="entry name" value="MutL_C"/>
    <property type="match status" value="1"/>
</dbReference>
<feature type="region of interest" description="Disordered" evidence="5">
    <location>
        <begin position="425"/>
        <end position="462"/>
    </location>
</feature>
<evidence type="ECO:0000256" key="4">
    <source>
        <dbReference type="HAMAP-Rule" id="MF_00149"/>
    </source>
</evidence>
<feature type="domain" description="MutL C-terminal dimerisation" evidence="6">
    <location>
        <begin position="479"/>
        <end position="621"/>
    </location>
</feature>
<keyword evidence="8" id="KW-0378">Hydrolase</keyword>
<dbReference type="InterPro" id="IPR014790">
    <property type="entry name" value="MutL_C"/>
</dbReference>
<keyword evidence="3 4" id="KW-0234">DNA repair</keyword>
<dbReference type="EMBL" id="WKPJ01000037">
    <property type="protein sequence ID" value="MSA90890.1"/>
    <property type="molecule type" value="Genomic_DNA"/>
</dbReference>
<keyword evidence="11" id="KW-1185">Reference proteome</keyword>
<dbReference type="OrthoDB" id="9763467at2"/>
<dbReference type="FunFam" id="3.30.565.10:FF:000003">
    <property type="entry name" value="DNA mismatch repair endonuclease MutL"/>
    <property type="match status" value="1"/>
</dbReference>
<dbReference type="Gene3D" id="3.30.1540.20">
    <property type="entry name" value="MutL, C-terminal domain, dimerisation subdomain"/>
    <property type="match status" value="1"/>
</dbReference>
<dbReference type="SMART" id="SM00853">
    <property type="entry name" value="MutL_C"/>
    <property type="match status" value="1"/>
</dbReference>
<dbReference type="GO" id="GO:0030983">
    <property type="term" value="F:mismatched DNA binding"/>
    <property type="evidence" value="ECO:0007669"/>
    <property type="project" value="InterPro"/>
</dbReference>
<dbReference type="InterPro" id="IPR020667">
    <property type="entry name" value="DNA_mismatch_repair_MutL"/>
</dbReference>
<comment type="caution">
    <text evidence="8">The sequence shown here is derived from an EMBL/GenBank/DDBJ whole genome shotgun (WGS) entry which is preliminary data.</text>
</comment>
<dbReference type="SUPFAM" id="SSF118116">
    <property type="entry name" value="DNA mismatch repair protein MutL"/>
    <property type="match status" value="1"/>
</dbReference>
<sequence>MAKIQQLDAHLTNMIAAGEVVERPMGVIKELVENALDAQATRIEVNINQGGTELMEVIDNGIGMDREDACLCFERHATSKIKTTEDLWAIHTLGFRGEALPSIASVSNLTLLTNNGEDSTRVEIRYGQRQSARPYPCNQGTQITVSGLFQKTPARLKHLKSIPYETSLILDVIQKFALSYPQVAFRLVHDGKEVFRSAGSGSLLEVMAIIYGRDLARQCIEVEGQDFDYTVRGLMALPSQTRASRNYMTVFINRRMIRSYRIQKAILEAYKNYIPQDRYPIVVLDIEMDSHLCDVNVHPSKWEIRLSKEQQLEFLIRDTLTRTLREHMQAPEVMRIDTPREKVEMPQLFEVPAESVKDQVREDSVEAKEWRRQAEVMNEQRQRESIAASLSREISQPQPLTAGKDKEEILPEDLKGEVMAKLPDFSAGSPVKKNTASVTETLSDQEPVSEPLDPRVSQTEATEETLQTVPRKTFPQMQVLAQMHGKYILAQDEHALYIIDQHAAQERVHFEEVQQRFLEQEPVMQDLLVPIILEGSASVAARLQEMNELLEPMHIHLENFGQNSLICRQLPAWMSEIDEQAFLQDVLDLWKDGREVRAEDLQRHRLATIACHHSIRFNRVLSLGEMQEVIEQLAHCEQPYHCPHGRPTFITITEKQLIKEFQR</sequence>
<dbReference type="Pfam" id="PF01119">
    <property type="entry name" value="DNA_mis_repair"/>
    <property type="match status" value="1"/>
</dbReference>
<dbReference type="InterPro" id="IPR020568">
    <property type="entry name" value="Ribosomal_Su5_D2-typ_SF"/>
</dbReference>
<feature type="compositionally biased region" description="Polar residues" evidence="5">
    <location>
        <begin position="432"/>
        <end position="446"/>
    </location>
</feature>
<keyword evidence="2 4" id="KW-0227">DNA damage</keyword>
<evidence type="ECO:0000256" key="3">
    <source>
        <dbReference type="ARBA" id="ARBA00023204"/>
    </source>
</evidence>
<dbReference type="GO" id="GO:0032300">
    <property type="term" value="C:mismatch repair complex"/>
    <property type="evidence" value="ECO:0007669"/>
    <property type="project" value="InterPro"/>
</dbReference>
<dbReference type="PROSITE" id="PS00058">
    <property type="entry name" value="DNA_MISMATCH_REPAIR_1"/>
    <property type="match status" value="1"/>
</dbReference>
<gene>
    <name evidence="4 8" type="primary">mutL</name>
    <name evidence="9" type="ORF">GKD88_15950</name>
    <name evidence="8" type="ORF">GKE08_16275</name>
</gene>
<dbReference type="Proteomes" id="UP000433575">
    <property type="component" value="Unassembled WGS sequence"/>
</dbReference>
<feature type="region of interest" description="Disordered" evidence="5">
    <location>
        <begin position="384"/>
        <end position="404"/>
    </location>
</feature>
<dbReference type="InterPro" id="IPR036890">
    <property type="entry name" value="HATPase_C_sf"/>
</dbReference>
<proteinExistence type="inferred from homology"/>
<evidence type="ECO:0000313" key="8">
    <source>
        <dbReference type="EMBL" id="MSA90890.1"/>
    </source>
</evidence>
<dbReference type="PANTHER" id="PTHR10073:SF12">
    <property type="entry name" value="DNA MISMATCH REPAIR PROTEIN MLH1"/>
    <property type="match status" value="1"/>
</dbReference>
<dbReference type="CDD" id="cd16926">
    <property type="entry name" value="HATPase_MutL-MLH-PMS-like"/>
    <property type="match status" value="1"/>
</dbReference>
<dbReference type="HAMAP" id="MF_00149">
    <property type="entry name" value="DNA_mis_repair"/>
    <property type="match status" value="1"/>
</dbReference>
<evidence type="ECO:0000313" key="10">
    <source>
        <dbReference type="Proteomes" id="UP000433575"/>
    </source>
</evidence>
<keyword evidence="8" id="KW-0540">Nuclease</keyword>
<dbReference type="GO" id="GO:0140664">
    <property type="term" value="F:ATP-dependent DNA damage sensor activity"/>
    <property type="evidence" value="ECO:0007669"/>
    <property type="project" value="InterPro"/>
</dbReference>
<evidence type="ECO:0000256" key="2">
    <source>
        <dbReference type="ARBA" id="ARBA00022763"/>
    </source>
</evidence>
<evidence type="ECO:0000313" key="11">
    <source>
        <dbReference type="Proteomes" id="UP000480929"/>
    </source>
</evidence>
<dbReference type="Proteomes" id="UP000480929">
    <property type="component" value="Unassembled WGS sequence"/>
</dbReference>
<dbReference type="Gene3D" id="3.30.1370.100">
    <property type="entry name" value="MutL, C-terminal domain, regulatory subdomain"/>
    <property type="match status" value="1"/>
</dbReference>
<dbReference type="InterPro" id="IPR014762">
    <property type="entry name" value="DNA_mismatch_repair_CS"/>
</dbReference>
<keyword evidence="8" id="KW-0255">Endonuclease</keyword>
<name>A0A6N7SBA6_9FIRM</name>
<dbReference type="CDD" id="cd00782">
    <property type="entry name" value="MutL_Trans"/>
    <property type="match status" value="1"/>
</dbReference>
<dbReference type="InterPro" id="IPR037198">
    <property type="entry name" value="MutL_C_sf"/>
</dbReference>
<reference evidence="10 11" key="1">
    <citation type="journal article" date="2019" name="Nat. Med.">
        <title>A library of human gut bacterial isolates paired with longitudinal multiomics data enables mechanistic microbiome research.</title>
        <authorList>
            <person name="Poyet M."/>
            <person name="Groussin M."/>
            <person name="Gibbons S.M."/>
            <person name="Avila-Pacheco J."/>
            <person name="Jiang X."/>
            <person name="Kearney S.M."/>
            <person name="Perrotta A.R."/>
            <person name="Berdy B."/>
            <person name="Zhao S."/>
            <person name="Lieberman T.D."/>
            <person name="Swanson P.K."/>
            <person name="Smith M."/>
            <person name="Roesemann S."/>
            <person name="Alexander J.E."/>
            <person name="Rich S.A."/>
            <person name="Livny J."/>
            <person name="Vlamakis H."/>
            <person name="Clish C."/>
            <person name="Bullock K."/>
            <person name="Deik A."/>
            <person name="Scott J."/>
            <person name="Pierce K.A."/>
            <person name="Xavier R.J."/>
            <person name="Alm E.J."/>
        </authorList>
    </citation>
    <scope>NUCLEOTIDE SEQUENCE [LARGE SCALE GENOMIC DNA]</scope>
    <source>
        <strain evidence="8 10">BIOML-A4</strain>
        <strain evidence="9 11">BIOML-A5</strain>
    </source>
</reference>
<dbReference type="EMBL" id="WKPI01000039">
    <property type="protein sequence ID" value="MSC34621.1"/>
    <property type="molecule type" value="Genomic_DNA"/>
</dbReference>
<evidence type="ECO:0000259" key="7">
    <source>
        <dbReference type="SMART" id="SM01340"/>
    </source>
</evidence>